<evidence type="ECO:0000313" key="1">
    <source>
        <dbReference type="EMBL" id="KAI4318956.1"/>
    </source>
</evidence>
<dbReference type="Proteomes" id="UP001057402">
    <property type="component" value="Chromosome 10"/>
</dbReference>
<evidence type="ECO:0000313" key="2">
    <source>
        <dbReference type="Proteomes" id="UP001057402"/>
    </source>
</evidence>
<proteinExistence type="predicted"/>
<sequence>MPLRRHQVRSEYHPLQADKDDPEALLESVSMAGLVVILRQLGDLSQFAAEIFHDLHEEVLATASRGHGLTALLSQTNHSSFFYSAGVDLHPSMHSQDNLIAQGELPRFIMDSYEECRGPPQLFFLDKFDVAGAGACLKRYTDPALFKGGTTLEDMHGERKIWRVKKKGMRGKNGETPEFVQMSHAKLHRLFLQERVEITNSNPSQVVNLKRRQFNDSSFFSNNGKSYMEKFVGSHSPSPDSKTVFEDPVACPTLQWASESNVPKAVEIHSVSPGETGSRLKNDASASNKQFFSEKSSFEKLDEMAFSEKVVESLPPPDEAAYESFDVREIELSGRAGKIENRVDGFHFDEITCEIENYVDAVTTLESEVDADGEFEAKASKRFAGKHDTDSITTEDQVEQQFQFSDAQSWDHSVSVDGYNFTRKGSSTFPYSDGQSNLIENILSDSEGFIGRAFPSSEAGNSECLFENEIPTRENMLQETSDKHMMPASLKDEANPLSSDRNGNSLPVSDRIIPDLRTLEGTNFRENNSANLSDVLSESREECLSGLTTGNHSTNVEEVEESSVSSDLLQHPSSLLNLLYVAESDNSCRRDAFNRDEDDELIYRKKCKNGLSFAEMYPEDQLYTSRLPEISDSSGFTLFHLISTASITADMDIDRPCYTAVSKDMPPVLEPNLEQFAAREYVRHIVSNEQDLSLSVDVPTNKQSADIDHCHDDEMKLDENLHASRAVDDERLAWKKQIDGYSISRYSCLTSSDDHLDRLNDVVMEPSAVDVISISYPEFLDPGPATFYGTEIELNENACSYDVTNQEKVSLGGQSSSKGDLEPQVDSEFDNDELMASLVISDSQGIGLPNMKSEDEPTSKTYLLSISKSNISSLDYQELDCGERSEYPPEFQADAPSAKCRYKDETISESVYHPSEQLQSSNFLFQEDILSVPVPPCESSLQLGYQKPDDVFLKDNEVTSKCSALLSDLESPKEDECNDTSRSCADDRWGQFPCSEPSDEPALTLVRHIKQDEALLSGVSTGVSLECMPPIFSVGSQVDSVKDGVPLDSSSAKVVYQSPAPDYMSQTGSVSLQTQVWNFITVVHHEDSEEKDSEQVFDPKTFEQIDEPDEQILPFLEEEKVQSTSLPVERLIDWSSGQLAASNFMGGLPVMGSESSLVLEGIEGMLVHRTFEAENGSLSGGSAQSETRRDEWLLDGPSLGEVASVSPPEGAIAEPIVSDITRPPKQLIEAVAAHDRTMLRKVTERIRPPIQSTVSERDSFLEQIRAKSFNLKPAVATRPSIQVPKQT</sequence>
<accession>A0ACB9M5Y3</accession>
<reference evidence="2" key="1">
    <citation type="journal article" date="2023" name="Front. Plant Sci.">
        <title>Chromosomal-level genome assembly of Melastoma candidum provides insights into trichome evolution.</title>
        <authorList>
            <person name="Zhong Y."/>
            <person name="Wu W."/>
            <person name="Sun C."/>
            <person name="Zou P."/>
            <person name="Liu Y."/>
            <person name="Dai S."/>
            <person name="Zhou R."/>
        </authorList>
    </citation>
    <scope>NUCLEOTIDE SEQUENCE [LARGE SCALE GENOMIC DNA]</scope>
</reference>
<keyword evidence="2" id="KW-1185">Reference proteome</keyword>
<name>A0ACB9M5Y3_9MYRT</name>
<gene>
    <name evidence="1" type="ORF">MLD38_032608</name>
</gene>
<dbReference type="EMBL" id="CM042889">
    <property type="protein sequence ID" value="KAI4318956.1"/>
    <property type="molecule type" value="Genomic_DNA"/>
</dbReference>
<comment type="caution">
    <text evidence="1">The sequence shown here is derived from an EMBL/GenBank/DDBJ whole genome shotgun (WGS) entry which is preliminary data.</text>
</comment>
<organism evidence="1 2">
    <name type="scientific">Melastoma candidum</name>
    <dbReference type="NCBI Taxonomy" id="119954"/>
    <lineage>
        <taxon>Eukaryota</taxon>
        <taxon>Viridiplantae</taxon>
        <taxon>Streptophyta</taxon>
        <taxon>Embryophyta</taxon>
        <taxon>Tracheophyta</taxon>
        <taxon>Spermatophyta</taxon>
        <taxon>Magnoliopsida</taxon>
        <taxon>eudicotyledons</taxon>
        <taxon>Gunneridae</taxon>
        <taxon>Pentapetalae</taxon>
        <taxon>rosids</taxon>
        <taxon>malvids</taxon>
        <taxon>Myrtales</taxon>
        <taxon>Melastomataceae</taxon>
        <taxon>Melastomatoideae</taxon>
        <taxon>Melastomateae</taxon>
        <taxon>Melastoma</taxon>
    </lineage>
</organism>
<protein>
    <submittedName>
        <fullName evidence="1">Uncharacterized protein</fullName>
    </submittedName>
</protein>